<proteinExistence type="predicted"/>
<dbReference type="Gene3D" id="3.40.50.300">
    <property type="entry name" value="P-loop containing nucleotide triphosphate hydrolases"/>
    <property type="match status" value="1"/>
</dbReference>
<keyword evidence="2" id="KW-0418">Kinase</keyword>
<protein>
    <submittedName>
        <fullName evidence="2">Nicotinamide riboside kinase</fullName>
    </submittedName>
</protein>
<organism evidence="2 3">
    <name type="scientific">Thermophagus xiamenensis</name>
    <dbReference type="NCBI Taxonomy" id="385682"/>
    <lineage>
        <taxon>Bacteria</taxon>
        <taxon>Pseudomonadati</taxon>
        <taxon>Bacteroidota</taxon>
        <taxon>Bacteroidia</taxon>
        <taxon>Marinilabiliales</taxon>
        <taxon>Marinilabiliaceae</taxon>
        <taxon>Thermophagus</taxon>
    </lineage>
</organism>
<reference evidence="2 3" key="1">
    <citation type="submission" date="2016-10" db="EMBL/GenBank/DDBJ databases">
        <authorList>
            <person name="de Groot N.N."/>
        </authorList>
    </citation>
    <scope>NUCLEOTIDE SEQUENCE [LARGE SCALE GENOMIC DNA]</scope>
    <source>
        <strain evidence="2 3">DSM 19012</strain>
    </source>
</reference>
<dbReference type="EMBL" id="FONA01000018">
    <property type="protein sequence ID" value="SFE76973.1"/>
    <property type="molecule type" value="Genomic_DNA"/>
</dbReference>
<dbReference type="SUPFAM" id="SSF52540">
    <property type="entry name" value="P-loop containing nucleoside triphosphate hydrolases"/>
    <property type="match status" value="1"/>
</dbReference>
<dbReference type="STRING" id="385682.SAMN05444380_11833"/>
<evidence type="ECO:0000259" key="1">
    <source>
        <dbReference type="Pfam" id="PF13521"/>
    </source>
</evidence>
<accession>A0A1I2DA09</accession>
<evidence type="ECO:0000313" key="3">
    <source>
        <dbReference type="Proteomes" id="UP000181976"/>
    </source>
</evidence>
<dbReference type="AlphaFoldDB" id="A0A1I2DA09"/>
<dbReference type="GO" id="GO:0016301">
    <property type="term" value="F:kinase activity"/>
    <property type="evidence" value="ECO:0007669"/>
    <property type="project" value="UniProtKB-KW"/>
</dbReference>
<evidence type="ECO:0000313" key="2">
    <source>
        <dbReference type="EMBL" id="SFE76973.1"/>
    </source>
</evidence>
<keyword evidence="3" id="KW-1185">Reference proteome</keyword>
<dbReference type="Proteomes" id="UP000181976">
    <property type="component" value="Unassembled WGS sequence"/>
</dbReference>
<gene>
    <name evidence="2" type="ORF">SAMN05444380_11833</name>
</gene>
<dbReference type="OrthoDB" id="9151999at2"/>
<sequence length="175" mass="20811">MISVVITGPESTGKSVLTQQLAKHFNGFGVKEYARRYVENLKRPYTLHDVEVIAQRQIEEYNIMKAKAGERQLVFFDTFLIITKVWFEAVFQICPQWLHHALKNMHIDMALLCYPDLPWVPDGVRENPDKRAYLYQRYLEELEFYNIPYRIVKGEGEKRTERAINYINKLKFKLH</sequence>
<dbReference type="PANTHER" id="PTHR37512">
    <property type="entry name" value="TRIFUNCTIONAL NAD BIOSYNTHESIS/REGULATOR PROTEIN NADR"/>
    <property type="match status" value="1"/>
</dbReference>
<dbReference type="InParanoid" id="A0A1I2DA09"/>
<dbReference type="InterPro" id="IPR052735">
    <property type="entry name" value="NAD_biosynth-regulator"/>
</dbReference>
<keyword evidence="2" id="KW-0808">Transferase</keyword>
<dbReference type="Pfam" id="PF13521">
    <property type="entry name" value="AAA_28"/>
    <property type="match status" value="1"/>
</dbReference>
<name>A0A1I2DA09_9BACT</name>
<dbReference type="PANTHER" id="PTHR37512:SF1">
    <property type="entry name" value="NADR_TTD14 AAA DOMAIN-CONTAINING PROTEIN"/>
    <property type="match status" value="1"/>
</dbReference>
<dbReference type="RefSeq" id="WP_010526107.1">
    <property type="nucleotide sequence ID" value="NZ_AFSL01000003.1"/>
</dbReference>
<dbReference type="InterPro" id="IPR027417">
    <property type="entry name" value="P-loop_NTPase"/>
</dbReference>
<dbReference type="InterPro" id="IPR038727">
    <property type="entry name" value="NadR/Ttd14_AAA_dom"/>
</dbReference>
<feature type="domain" description="NadR/Ttd14 AAA" evidence="1">
    <location>
        <begin position="4"/>
        <end position="159"/>
    </location>
</feature>
<dbReference type="eggNOG" id="COG3172">
    <property type="taxonomic scope" value="Bacteria"/>
</dbReference>